<dbReference type="Gene3D" id="3.30.450.20">
    <property type="entry name" value="PAS domain"/>
    <property type="match status" value="2"/>
</dbReference>
<accession>A0A1I2MAH3</accession>
<dbReference type="PANTHER" id="PTHR34220">
    <property type="entry name" value="SENSOR HISTIDINE KINASE YPDA"/>
    <property type="match status" value="1"/>
</dbReference>
<feature type="domain" description="HAMP" evidence="8">
    <location>
        <begin position="321"/>
        <end position="373"/>
    </location>
</feature>
<evidence type="ECO:0000313" key="10">
    <source>
        <dbReference type="Proteomes" id="UP000198661"/>
    </source>
</evidence>
<dbReference type="SMART" id="SM00387">
    <property type="entry name" value="HATPase_c"/>
    <property type="match status" value="1"/>
</dbReference>
<dbReference type="GO" id="GO:0005886">
    <property type="term" value="C:plasma membrane"/>
    <property type="evidence" value="ECO:0007669"/>
    <property type="project" value="UniProtKB-SubCell"/>
</dbReference>
<gene>
    <name evidence="9" type="ORF">SAMN04488025_107112</name>
</gene>
<dbReference type="Gene3D" id="6.10.340.10">
    <property type="match status" value="1"/>
</dbReference>
<dbReference type="Pfam" id="PF06580">
    <property type="entry name" value="His_kinase"/>
    <property type="match status" value="1"/>
</dbReference>
<dbReference type="InterPro" id="IPR010559">
    <property type="entry name" value="Sig_transdc_His_kin_internal"/>
</dbReference>
<dbReference type="CDD" id="cd18774">
    <property type="entry name" value="PDC2_HK_sensor"/>
    <property type="match status" value="1"/>
</dbReference>
<dbReference type="RefSeq" id="WP_177199013.1">
    <property type="nucleotide sequence ID" value="NZ_FOOK01000007.1"/>
</dbReference>
<dbReference type="PROSITE" id="PS50885">
    <property type="entry name" value="HAMP"/>
    <property type="match status" value="1"/>
</dbReference>
<name>A0A1I2MAH3_9BACL</name>
<dbReference type="GO" id="GO:0000155">
    <property type="term" value="F:phosphorelay sensor kinase activity"/>
    <property type="evidence" value="ECO:0007669"/>
    <property type="project" value="InterPro"/>
</dbReference>
<dbReference type="SUPFAM" id="SSF158472">
    <property type="entry name" value="HAMP domain-like"/>
    <property type="match status" value="1"/>
</dbReference>
<evidence type="ECO:0000256" key="6">
    <source>
        <dbReference type="ARBA" id="ARBA00023136"/>
    </source>
</evidence>
<keyword evidence="2" id="KW-1003">Cell membrane</keyword>
<evidence type="ECO:0000256" key="7">
    <source>
        <dbReference type="SAM" id="Phobius"/>
    </source>
</evidence>
<evidence type="ECO:0000256" key="2">
    <source>
        <dbReference type="ARBA" id="ARBA00022475"/>
    </source>
</evidence>
<dbReference type="STRING" id="201973.SAMN04488025_107112"/>
<evidence type="ECO:0000313" key="9">
    <source>
        <dbReference type="EMBL" id="SFF88473.1"/>
    </source>
</evidence>
<keyword evidence="4" id="KW-0808">Transferase</keyword>
<keyword evidence="10" id="KW-1185">Reference proteome</keyword>
<evidence type="ECO:0000256" key="4">
    <source>
        <dbReference type="ARBA" id="ARBA00022679"/>
    </source>
</evidence>
<dbReference type="Proteomes" id="UP000198661">
    <property type="component" value="Unassembled WGS sequence"/>
</dbReference>
<dbReference type="InterPro" id="IPR003660">
    <property type="entry name" value="HAMP_dom"/>
</dbReference>
<sequence length="602" mass="68925">MGGRWHFRNWSLKGKSLFFFAVLILLPSTVFSSFVLYQVNQILKREAVESTERHLDAAEKNLSAKIQDIEDISSYMIFSEDFRNYMALERAPENAQVFEDLEERLKGFLTFHLAGKNYINSVTVEGINGNKLHFGEPVRAAEKQWIRLAKERKGKIVWSSAYAVSSGWSGKKYVVTLFRVINDINDAKRPIGLVRIRINARDLYQSFTGAVTRDKGRVFVVQRDGSVVLDDDDKYLGNIYPDSVLVERILRFPDNETFFHFRYDKGGLAVLREIGGPGWYLVSIVDEGKIVRDLKSVYLLTWTMFLSSVLLGILALTGFYNFIVLPVVELTKQTRRVEKGDFSAQVPVRSDDEIGKLAARFNRMVATIQRLIDLKYKVELKQRESELKALQNQIDPHFLYNTLDMIRWSALLEKATETSRLIETLSRLFRLTLNRGKLWVPLREELAYVESYLNLQQKRLGNGFRFEIRAGKELQEAIVLKQILQPVVENCIVHGFRGLDRPGLIEIACSLENGRLHINVSDNGSGVDAAAMNARLHGGDGEQDGHALKNVNDRIKLLFGSQCGVWFVERREGACARFILPFISREDEIIKITNSFGERRWN</sequence>
<keyword evidence="6 7" id="KW-0472">Membrane</keyword>
<organism evidence="9 10">
    <name type="scientific">Planifilum fulgidum</name>
    <dbReference type="NCBI Taxonomy" id="201973"/>
    <lineage>
        <taxon>Bacteria</taxon>
        <taxon>Bacillati</taxon>
        <taxon>Bacillota</taxon>
        <taxon>Bacilli</taxon>
        <taxon>Bacillales</taxon>
        <taxon>Thermoactinomycetaceae</taxon>
        <taxon>Planifilum</taxon>
    </lineage>
</organism>
<dbReference type="EMBL" id="FOOK01000007">
    <property type="protein sequence ID" value="SFF88473.1"/>
    <property type="molecule type" value="Genomic_DNA"/>
</dbReference>
<dbReference type="SMART" id="SM00304">
    <property type="entry name" value="HAMP"/>
    <property type="match status" value="1"/>
</dbReference>
<protein>
    <submittedName>
        <fullName evidence="9">Two-component system, sensor histidine kinase YesM</fullName>
    </submittedName>
</protein>
<keyword evidence="7" id="KW-0812">Transmembrane</keyword>
<evidence type="ECO:0000256" key="1">
    <source>
        <dbReference type="ARBA" id="ARBA00004651"/>
    </source>
</evidence>
<keyword evidence="3" id="KW-0597">Phosphoprotein</keyword>
<dbReference type="CDD" id="cd06225">
    <property type="entry name" value="HAMP"/>
    <property type="match status" value="1"/>
</dbReference>
<evidence type="ECO:0000256" key="3">
    <source>
        <dbReference type="ARBA" id="ARBA00022553"/>
    </source>
</evidence>
<reference evidence="10" key="1">
    <citation type="submission" date="2016-10" db="EMBL/GenBank/DDBJ databases">
        <authorList>
            <person name="Varghese N."/>
            <person name="Submissions S."/>
        </authorList>
    </citation>
    <scope>NUCLEOTIDE SEQUENCE [LARGE SCALE GENOMIC DNA]</scope>
    <source>
        <strain evidence="10">DSM 44945</strain>
    </source>
</reference>
<evidence type="ECO:0000259" key="8">
    <source>
        <dbReference type="PROSITE" id="PS50885"/>
    </source>
</evidence>
<dbReference type="Gene3D" id="3.30.565.10">
    <property type="entry name" value="Histidine kinase-like ATPase, C-terminal domain"/>
    <property type="match status" value="1"/>
</dbReference>
<proteinExistence type="predicted"/>
<dbReference type="AlphaFoldDB" id="A0A1I2MAH3"/>
<dbReference type="InterPro" id="IPR003594">
    <property type="entry name" value="HATPase_dom"/>
</dbReference>
<keyword evidence="7" id="KW-1133">Transmembrane helix</keyword>
<dbReference type="Pfam" id="PF02518">
    <property type="entry name" value="HATPase_c"/>
    <property type="match status" value="1"/>
</dbReference>
<feature type="transmembrane region" description="Helical" evidence="7">
    <location>
        <begin position="299"/>
        <end position="328"/>
    </location>
</feature>
<dbReference type="InterPro" id="IPR036890">
    <property type="entry name" value="HATPase_C_sf"/>
</dbReference>
<evidence type="ECO:0000256" key="5">
    <source>
        <dbReference type="ARBA" id="ARBA00022777"/>
    </source>
</evidence>
<dbReference type="InterPro" id="IPR050640">
    <property type="entry name" value="Bact_2-comp_sensor_kinase"/>
</dbReference>
<dbReference type="Pfam" id="PF00672">
    <property type="entry name" value="HAMP"/>
    <property type="match status" value="1"/>
</dbReference>
<dbReference type="SUPFAM" id="SSF55874">
    <property type="entry name" value="ATPase domain of HSP90 chaperone/DNA topoisomerase II/histidine kinase"/>
    <property type="match status" value="1"/>
</dbReference>
<dbReference type="PANTHER" id="PTHR34220:SF7">
    <property type="entry name" value="SENSOR HISTIDINE KINASE YPDA"/>
    <property type="match status" value="1"/>
</dbReference>
<comment type="subcellular location">
    <subcellularLocation>
        <location evidence="1">Cell membrane</location>
        <topology evidence="1">Multi-pass membrane protein</topology>
    </subcellularLocation>
</comment>
<keyword evidence="5 9" id="KW-0418">Kinase</keyword>